<feature type="compositionally biased region" description="Polar residues" evidence="1">
    <location>
        <begin position="252"/>
        <end position="267"/>
    </location>
</feature>
<dbReference type="Proteomes" id="UP000008281">
    <property type="component" value="Unassembled WGS sequence"/>
</dbReference>
<reference evidence="2" key="1">
    <citation type="submission" date="2007-07" db="EMBL/GenBank/DDBJ databases">
        <title>PCAP assembly of the Caenorhabditis remanei genome.</title>
        <authorList>
            <consortium name="The Caenorhabditis remanei Sequencing Consortium"/>
            <person name="Wilson R.K."/>
        </authorList>
    </citation>
    <scope>NUCLEOTIDE SEQUENCE [LARGE SCALE GENOMIC DNA]</scope>
    <source>
        <strain evidence="2">PB4641</strain>
    </source>
</reference>
<keyword evidence="3" id="KW-1185">Reference proteome</keyword>
<sequence>MGHFPLPPVTCQCRTPVGFQNVLLRPKKNHYFDTMENYVRKLLGQPNTSLFAVQAERGCLPSQNLTKATTTFQPYSPVRRARSRLSKLLASPSSSFNDFQSLNPLMCSDASGRIVITDSEKASIFTTAFTSNFKNPSVAPNASDSSFSVILSASHIIDFHGSDLFAPWVIENSLRKLPPRCGFSPHLANEGVNRAPENISDTYFNTNFRNPIIQQLFDNTHNINNYSNQQSQNSPRYPTNTEYSKQPEHSTYRGNSQDARNAQNPETNLERSRSHSNESVSNQQRFLQNYPRFTSESNHQFDWNVNSNIEKAIRQQRPTTRQTSSLRLHSE</sequence>
<feature type="region of interest" description="Disordered" evidence="1">
    <location>
        <begin position="310"/>
        <end position="331"/>
    </location>
</feature>
<protein>
    <submittedName>
        <fullName evidence="2">Uncharacterized protein</fullName>
    </submittedName>
</protein>
<organism evidence="3">
    <name type="scientific">Caenorhabditis remanei</name>
    <name type="common">Caenorhabditis vulgaris</name>
    <dbReference type="NCBI Taxonomy" id="31234"/>
    <lineage>
        <taxon>Eukaryota</taxon>
        <taxon>Metazoa</taxon>
        <taxon>Ecdysozoa</taxon>
        <taxon>Nematoda</taxon>
        <taxon>Chromadorea</taxon>
        <taxon>Rhabditida</taxon>
        <taxon>Rhabditina</taxon>
        <taxon>Rhabditomorpha</taxon>
        <taxon>Rhabditoidea</taxon>
        <taxon>Rhabditidae</taxon>
        <taxon>Peloderinae</taxon>
        <taxon>Caenorhabditis</taxon>
    </lineage>
</organism>
<accession>E3MLK4</accession>
<dbReference type="InParanoid" id="E3MLK4"/>
<evidence type="ECO:0000313" key="2">
    <source>
        <dbReference type="EMBL" id="EFP04583.1"/>
    </source>
</evidence>
<dbReference type="AlphaFoldDB" id="E3MLK4"/>
<feature type="compositionally biased region" description="Low complexity" evidence="1">
    <location>
        <begin position="223"/>
        <end position="234"/>
    </location>
</feature>
<evidence type="ECO:0000313" key="3">
    <source>
        <dbReference type="Proteomes" id="UP000008281"/>
    </source>
</evidence>
<gene>
    <name evidence="2" type="ORF">CRE_31273</name>
</gene>
<proteinExistence type="predicted"/>
<name>E3MLK4_CAERE</name>
<feature type="compositionally biased region" description="Polar residues" evidence="1">
    <location>
        <begin position="235"/>
        <end position="244"/>
    </location>
</feature>
<feature type="region of interest" description="Disordered" evidence="1">
    <location>
        <begin position="223"/>
        <end position="283"/>
    </location>
</feature>
<evidence type="ECO:0000256" key="1">
    <source>
        <dbReference type="SAM" id="MobiDB-lite"/>
    </source>
</evidence>
<feature type="compositionally biased region" description="Polar residues" evidence="1">
    <location>
        <begin position="316"/>
        <end position="331"/>
    </location>
</feature>
<dbReference type="EMBL" id="DS268455">
    <property type="protein sequence ID" value="EFP04583.1"/>
    <property type="molecule type" value="Genomic_DNA"/>
</dbReference>
<dbReference type="HOGENOM" id="CLU_840034_0_0_1"/>